<dbReference type="RefSeq" id="WP_035195701.1">
    <property type="nucleotide sequence ID" value="NZ_JJRY01000008.1"/>
</dbReference>
<reference evidence="1 2" key="1">
    <citation type="submission" date="2014-04" db="EMBL/GenBank/DDBJ databases">
        <title>Draft genome sequence of Bacillus azotoformans MEV2011, a (co-) denitrifying strain unable to grow in the presence of oxygen.</title>
        <authorList>
            <person name="Nielsen M."/>
            <person name="Schreiber L."/>
            <person name="Finster K."/>
            <person name="Schramm A."/>
        </authorList>
    </citation>
    <scope>NUCLEOTIDE SEQUENCE [LARGE SCALE GENOMIC DNA]</scope>
    <source>
        <strain evidence="1 2">MEV2011</strain>
    </source>
</reference>
<dbReference type="InterPro" id="IPR019618">
    <property type="entry name" value="Spore_germination_GerPA"/>
</dbReference>
<dbReference type="PATRIC" id="fig|1348973.3.peg.2218"/>
<dbReference type="PANTHER" id="PTHR37808">
    <property type="entry name" value="SPORE GERMINATION PROTEIN-LIKE PROTEIN YDZR-RELATED"/>
    <property type="match status" value="1"/>
</dbReference>
<dbReference type="AlphaFoldDB" id="A0A072NMX3"/>
<dbReference type="Proteomes" id="UP000027936">
    <property type="component" value="Unassembled WGS sequence"/>
</dbReference>
<name>A0A072NMX3_SCHAZ</name>
<gene>
    <name evidence="1" type="ORF">M670_02303</name>
</gene>
<evidence type="ECO:0000313" key="2">
    <source>
        <dbReference type="Proteomes" id="UP000027936"/>
    </source>
</evidence>
<dbReference type="PANTHER" id="PTHR37808:SF3">
    <property type="entry name" value="SPORE GERMINATION PROTEIN GERPA-RELATED"/>
    <property type="match status" value="1"/>
</dbReference>
<comment type="caution">
    <text evidence="1">The sequence shown here is derived from an EMBL/GenBank/DDBJ whole genome shotgun (WGS) entry which is preliminary data.</text>
</comment>
<accession>A0A072NMX3</accession>
<dbReference type="Pfam" id="PF10676">
    <property type="entry name" value="gerPA"/>
    <property type="match status" value="1"/>
</dbReference>
<protein>
    <submittedName>
        <fullName evidence="1">Spore germination protein gerPA/gerPF</fullName>
    </submittedName>
</protein>
<dbReference type="OrthoDB" id="2691926at2"/>
<evidence type="ECO:0000313" key="1">
    <source>
        <dbReference type="EMBL" id="KEF38263.1"/>
    </source>
</evidence>
<proteinExistence type="predicted"/>
<dbReference type="EMBL" id="JJRY01000008">
    <property type="protein sequence ID" value="KEF38263.1"/>
    <property type="molecule type" value="Genomic_DNA"/>
</dbReference>
<organism evidence="1 2">
    <name type="scientific">Schinkia azotoformans MEV2011</name>
    <dbReference type="NCBI Taxonomy" id="1348973"/>
    <lineage>
        <taxon>Bacteria</taxon>
        <taxon>Bacillati</taxon>
        <taxon>Bacillota</taxon>
        <taxon>Bacilli</taxon>
        <taxon>Bacillales</taxon>
        <taxon>Bacillaceae</taxon>
        <taxon>Calidifontibacillus/Schinkia group</taxon>
        <taxon>Schinkia</taxon>
    </lineage>
</organism>
<sequence length="73" mass="7611">MPAIVGAINVVNIGTGAVINIGDVFTIAPKASAKTFSGAGSFNTGDYNTLTNYYSNTNTYESDAIDQPMAFNL</sequence>